<dbReference type="PANTHER" id="PTHR13068:SF93">
    <property type="entry name" value="OS05G0403600 PROTEIN"/>
    <property type="match status" value="1"/>
</dbReference>
<dbReference type="OrthoDB" id="637682at2759"/>
<proteinExistence type="inferred from homology"/>
<evidence type="ECO:0000313" key="4">
    <source>
        <dbReference type="EMBL" id="KAF8719799.1"/>
    </source>
</evidence>
<protein>
    <submittedName>
        <fullName evidence="4">Uncharacterized protein</fullName>
    </submittedName>
</protein>
<dbReference type="Gene3D" id="1.25.70.10">
    <property type="entry name" value="Transcription termination factor 3, mitochondrial"/>
    <property type="match status" value="2"/>
</dbReference>
<dbReference type="SMART" id="SM00733">
    <property type="entry name" value="Mterf"/>
    <property type="match status" value="6"/>
</dbReference>
<keyword evidence="2" id="KW-0804">Transcription</keyword>
<keyword evidence="2" id="KW-0805">Transcription regulation</keyword>
<dbReference type="FunFam" id="1.25.70.10:FF:000001">
    <property type="entry name" value="Mitochondrial transcription termination factor-like"/>
    <property type="match status" value="1"/>
</dbReference>
<dbReference type="GO" id="GO:0003676">
    <property type="term" value="F:nucleic acid binding"/>
    <property type="evidence" value="ECO:0007669"/>
    <property type="project" value="InterPro"/>
</dbReference>
<organism evidence="4 5">
    <name type="scientific">Digitaria exilis</name>
    <dbReference type="NCBI Taxonomy" id="1010633"/>
    <lineage>
        <taxon>Eukaryota</taxon>
        <taxon>Viridiplantae</taxon>
        <taxon>Streptophyta</taxon>
        <taxon>Embryophyta</taxon>
        <taxon>Tracheophyta</taxon>
        <taxon>Spermatophyta</taxon>
        <taxon>Magnoliopsida</taxon>
        <taxon>Liliopsida</taxon>
        <taxon>Poales</taxon>
        <taxon>Poaceae</taxon>
        <taxon>PACMAD clade</taxon>
        <taxon>Panicoideae</taxon>
        <taxon>Panicodae</taxon>
        <taxon>Paniceae</taxon>
        <taxon>Anthephorinae</taxon>
        <taxon>Digitaria</taxon>
    </lineage>
</organism>
<dbReference type="Proteomes" id="UP000636709">
    <property type="component" value="Unassembled WGS sequence"/>
</dbReference>
<dbReference type="InterPro" id="IPR003690">
    <property type="entry name" value="MTERF"/>
</dbReference>
<sequence length="410" mass="45798">MLASICRRRRLATPLRQILAGGGAAATNPVRSIPESVLLSHGDYSTAVAAASADPEPCPATVSYLLSCGLSAAAAAVAARNFRIRDTDRANAVQALLREYGFSEAEVARTLRHESVLLILDPDRIIRPKLDFFFSLGFEPRLFAAEPHILSRSLDNHIVPCIEYLRGILGSDDNVRTAACRVPRALLADPDKVMRPAVEAFRRNGLSKESITKLLLIHLGLLMVPLDRIDEAFDDMKELGLRVTDTGFLYGFRVICGLKRETWRRKVALYQSFGVCEGDVLRAFKTQPTILLASDETINKRIRFYLDVLKLEMGHVMAHPMSLSLSLEKNIKPKCAVLSVLMREGKIEKKLNLLASLQCNSKVFTERFVQRYAKDVPDVVKAFEGQIKFQGFGDREFELLSHRMTEAKKL</sequence>
<accession>A0A835CBR4</accession>
<evidence type="ECO:0000313" key="5">
    <source>
        <dbReference type="Proteomes" id="UP000636709"/>
    </source>
</evidence>
<dbReference type="AlphaFoldDB" id="A0A835CBR4"/>
<dbReference type="Pfam" id="PF02536">
    <property type="entry name" value="mTERF"/>
    <property type="match status" value="1"/>
</dbReference>
<dbReference type="EMBL" id="JACEFO010001700">
    <property type="protein sequence ID" value="KAF8719799.1"/>
    <property type="molecule type" value="Genomic_DNA"/>
</dbReference>
<keyword evidence="3" id="KW-0809">Transit peptide</keyword>
<dbReference type="PANTHER" id="PTHR13068">
    <property type="entry name" value="CGI-12 PROTEIN-RELATED"/>
    <property type="match status" value="1"/>
</dbReference>
<name>A0A835CBR4_9POAL</name>
<comment type="similarity">
    <text evidence="1">Belongs to the mTERF family.</text>
</comment>
<evidence type="ECO:0000256" key="3">
    <source>
        <dbReference type="ARBA" id="ARBA00022946"/>
    </source>
</evidence>
<evidence type="ECO:0000256" key="1">
    <source>
        <dbReference type="ARBA" id="ARBA00007692"/>
    </source>
</evidence>
<dbReference type="GO" id="GO:0006353">
    <property type="term" value="P:DNA-templated transcription termination"/>
    <property type="evidence" value="ECO:0007669"/>
    <property type="project" value="UniProtKB-KW"/>
</dbReference>
<keyword evidence="5" id="KW-1185">Reference proteome</keyword>
<evidence type="ECO:0000256" key="2">
    <source>
        <dbReference type="ARBA" id="ARBA00022472"/>
    </source>
</evidence>
<reference evidence="4" key="1">
    <citation type="submission" date="2020-07" db="EMBL/GenBank/DDBJ databases">
        <title>Genome sequence and genetic diversity analysis of an under-domesticated orphan crop, white fonio (Digitaria exilis).</title>
        <authorList>
            <person name="Bennetzen J.L."/>
            <person name="Chen S."/>
            <person name="Ma X."/>
            <person name="Wang X."/>
            <person name="Yssel A.E.J."/>
            <person name="Chaluvadi S.R."/>
            <person name="Johnson M."/>
            <person name="Gangashetty P."/>
            <person name="Hamidou F."/>
            <person name="Sanogo M.D."/>
            <person name="Zwaenepoel A."/>
            <person name="Wallace J."/>
            <person name="Van De Peer Y."/>
            <person name="Van Deynze A."/>
        </authorList>
    </citation>
    <scope>NUCLEOTIDE SEQUENCE</scope>
    <source>
        <tissue evidence="4">Leaves</tissue>
    </source>
</reference>
<keyword evidence="2" id="KW-0806">Transcription termination</keyword>
<dbReference type="InterPro" id="IPR038538">
    <property type="entry name" value="MTERF_sf"/>
</dbReference>
<gene>
    <name evidence="4" type="ORF">HU200_024556</name>
</gene>
<comment type="caution">
    <text evidence="4">The sequence shown here is derived from an EMBL/GenBank/DDBJ whole genome shotgun (WGS) entry which is preliminary data.</text>
</comment>